<proteinExistence type="predicted"/>
<evidence type="ECO:0000256" key="2">
    <source>
        <dbReference type="SAM" id="SignalP"/>
    </source>
</evidence>
<dbReference type="KEGG" id="mgau:MGALJ_31730"/>
<dbReference type="AlphaFoldDB" id="A0A9W4FG02"/>
<accession>A0A9W4FG02</accession>
<dbReference type="SUPFAM" id="SSF56784">
    <property type="entry name" value="HAD-like"/>
    <property type="match status" value="1"/>
</dbReference>
<dbReference type="InterPro" id="IPR036412">
    <property type="entry name" value="HAD-like_sf"/>
</dbReference>
<dbReference type="InterPro" id="IPR023214">
    <property type="entry name" value="HAD_sf"/>
</dbReference>
<dbReference type="EMBL" id="AP022601">
    <property type="protein sequence ID" value="BBY93504.1"/>
    <property type="molecule type" value="Genomic_DNA"/>
</dbReference>
<keyword evidence="4" id="KW-1185">Reference proteome</keyword>
<dbReference type="Proteomes" id="UP000465785">
    <property type="component" value="Chromosome"/>
</dbReference>
<dbReference type="Gene3D" id="3.40.50.1000">
    <property type="entry name" value="HAD superfamily/HAD-like"/>
    <property type="match status" value="1"/>
</dbReference>
<feature type="chain" id="PRO_5040865670" evidence="2">
    <location>
        <begin position="24"/>
        <end position="241"/>
    </location>
</feature>
<evidence type="ECO:0000256" key="1">
    <source>
        <dbReference type="ARBA" id="ARBA00022729"/>
    </source>
</evidence>
<sequence length="241" mass="25624">MVRGVVVAALATLVLAGSPSAVAQPPAPPVPIIPLPVQPANVGDLKRDAVAYYDSGAYLTNLQQAAAPAVAWINEQAPRVARPAIVLDIDETSLSNWEVIKANDFGRVYNGPCDDLPHGPCGLQAFGRLAQSTVIPPTMAVFTTAKLRGAAVFFITGRQESWRAATEQNLQAVGYTGYERLIMEPAGSLYVSAADFKAPQRAQIEAQGYTIIANVGDQPSDLAGGHAQQTYLLPNPFYRIP</sequence>
<name>A0A9W4FG02_9MYCO</name>
<reference evidence="3 4" key="1">
    <citation type="journal article" date="2019" name="Emerg. Microbes Infect.">
        <title>Comprehensive subspecies identification of 175 nontuberculous mycobacteria species based on 7547 genomic profiles.</title>
        <authorList>
            <person name="Matsumoto Y."/>
            <person name="Kinjo T."/>
            <person name="Motooka D."/>
            <person name="Nabeya D."/>
            <person name="Jung N."/>
            <person name="Uechi K."/>
            <person name="Horii T."/>
            <person name="Iida T."/>
            <person name="Fujita J."/>
            <person name="Nakamura S."/>
        </authorList>
    </citation>
    <scope>NUCLEOTIDE SEQUENCE [LARGE SCALE GENOMIC DNA]</scope>
    <source>
        <strain evidence="3 4">JCM 6399</strain>
    </source>
</reference>
<evidence type="ECO:0000313" key="3">
    <source>
        <dbReference type="EMBL" id="BBY93504.1"/>
    </source>
</evidence>
<dbReference type="PANTHER" id="PTHR31284:SF10">
    <property type="entry name" value="ACID PHOSPHATASE-LIKE PROTEIN"/>
    <property type="match status" value="1"/>
</dbReference>
<organism evidence="3 4">
    <name type="scientific">Mycobacterium gallinarum</name>
    <dbReference type="NCBI Taxonomy" id="39689"/>
    <lineage>
        <taxon>Bacteria</taxon>
        <taxon>Bacillati</taxon>
        <taxon>Actinomycetota</taxon>
        <taxon>Actinomycetes</taxon>
        <taxon>Mycobacteriales</taxon>
        <taxon>Mycobacteriaceae</taxon>
        <taxon>Mycobacterium</taxon>
    </lineage>
</organism>
<dbReference type="RefSeq" id="WP_163730427.1">
    <property type="nucleotide sequence ID" value="NZ_AP022601.1"/>
</dbReference>
<protein>
    <submittedName>
        <fullName evidence="3">Acid phosphatase</fullName>
    </submittedName>
</protein>
<evidence type="ECO:0000313" key="4">
    <source>
        <dbReference type="Proteomes" id="UP000465785"/>
    </source>
</evidence>
<dbReference type="InterPro" id="IPR005519">
    <property type="entry name" value="Acid_phosphat_B-like"/>
</dbReference>
<dbReference type="Pfam" id="PF03767">
    <property type="entry name" value="Acid_phosphat_B"/>
    <property type="match status" value="1"/>
</dbReference>
<feature type="signal peptide" evidence="2">
    <location>
        <begin position="1"/>
        <end position="23"/>
    </location>
</feature>
<gene>
    <name evidence="3" type="ORF">MGALJ_31730</name>
</gene>
<keyword evidence="1 2" id="KW-0732">Signal</keyword>
<dbReference type="PANTHER" id="PTHR31284">
    <property type="entry name" value="ACID PHOSPHATASE-LIKE PROTEIN"/>
    <property type="match status" value="1"/>
</dbReference>